<evidence type="ECO:0000313" key="2">
    <source>
        <dbReference type="EMBL" id="MBA0575504.1"/>
    </source>
</evidence>
<protein>
    <submittedName>
        <fullName evidence="2">Uncharacterized protein</fullName>
    </submittedName>
</protein>
<organism evidence="2 3">
    <name type="scientific">Gossypium lobatum</name>
    <dbReference type="NCBI Taxonomy" id="34289"/>
    <lineage>
        <taxon>Eukaryota</taxon>
        <taxon>Viridiplantae</taxon>
        <taxon>Streptophyta</taxon>
        <taxon>Embryophyta</taxon>
        <taxon>Tracheophyta</taxon>
        <taxon>Spermatophyta</taxon>
        <taxon>Magnoliopsida</taxon>
        <taxon>eudicotyledons</taxon>
        <taxon>Gunneridae</taxon>
        <taxon>Pentapetalae</taxon>
        <taxon>rosids</taxon>
        <taxon>malvids</taxon>
        <taxon>Malvales</taxon>
        <taxon>Malvaceae</taxon>
        <taxon>Malvoideae</taxon>
        <taxon>Gossypium</taxon>
    </lineage>
</organism>
<comment type="caution">
    <text evidence="2">The sequence shown here is derived from an EMBL/GenBank/DDBJ whole genome shotgun (WGS) entry which is preliminary data.</text>
</comment>
<dbReference type="EMBL" id="JABEZX010201402">
    <property type="protein sequence ID" value="MBA0575504.1"/>
    <property type="molecule type" value="Genomic_DNA"/>
</dbReference>
<sequence length="123" mass="14660">MGPMTTPKYNEWWVRRINDNIPEPGHENSQSIEEHLRVVCSELEIIKLDADVQKLEAERLRKGKTKSDEDLDSLKTDYKKLCLLMRTAGLGKTSEHWREKIQEEKDKADNWERKFQEFQTRNE</sequence>
<feature type="non-terminal residue" evidence="2">
    <location>
        <position position="123"/>
    </location>
</feature>
<name>A0A7J8NF63_9ROSI</name>
<feature type="coiled-coil region" evidence="1">
    <location>
        <begin position="94"/>
        <end position="121"/>
    </location>
</feature>
<keyword evidence="3" id="KW-1185">Reference proteome</keyword>
<dbReference type="PANTHER" id="PTHR48200">
    <property type="entry name" value="PROTEIN, PUTATIVE-RELATED"/>
    <property type="match status" value="1"/>
</dbReference>
<proteinExistence type="predicted"/>
<dbReference type="AlphaFoldDB" id="A0A7J8NF63"/>
<accession>A0A7J8NF63</accession>
<dbReference type="PANTHER" id="PTHR48200:SF1">
    <property type="entry name" value="AMINOTRANSFERASE-LIKE PLANT MOBILE DOMAIN-CONTAINING PROTEIN"/>
    <property type="match status" value="1"/>
</dbReference>
<gene>
    <name evidence="2" type="ORF">Golob_024172</name>
</gene>
<evidence type="ECO:0000313" key="3">
    <source>
        <dbReference type="Proteomes" id="UP000593572"/>
    </source>
</evidence>
<evidence type="ECO:0000256" key="1">
    <source>
        <dbReference type="SAM" id="Coils"/>
    </source>
</evidence>
<reference evidence="2 3" key="1">
    <citation type="journal article" date="2019" name="Genome Biol. Evol.">
        <title>Insights into the evolution of the New World diploid cottons (Gossypium, subgenus Houzingenia) based on genome sequencing.</title>
        <authorList>
            <person name="Grover C.E."/>
            <person name="Arick M.A. 2nd"/>
            <person name="Thrash A."/>
            <person name="Conover J.L."/>
            <person name="Sanders W.S."/>
            <person name="Peterson D.G."/>
            <person name="Frelichowski J.E."/>
            <person name="Scheffler J.A."/>
            <person name="Scheffler B.E."/>
            <person name="Wendel J.F."/>
        </authorList>
    </citation>
    <scope>NUCLEOTIDE SEQUENCE [LARGE SCALE GENOMIC DNA]</scope>
    <source>
        <strain evidence="2">157</strain>
        <tissue evidence="2">Leaf</tissue>
    </source>
</reference>
<keyword evidence="1" id="KW-0175">Coiled coil</keyword>
<dbReference type="Proteomes" id="UP000593572">
    <property type="component" value="Unassembled WGS sequence"/>
</dbReference>